<dbReference type="InterPro" id="IPR020287">
    <property type="entry name" value="Tail_sheath_C"/>
</dbReference>
<dbReference type="Pfam" id="PF04984">
    <property type="entry name" value="Phage_sheath_1"/>
    <property type="match status" value="1"/>
</dbReference>
<dbReference type="EMBL" id="BDQI01000001">
    <property type="protein sequence ID" value="GAX48823.1"/>
    <property type="molecule type" value="Genomic_DNA"/>
</dbReference>
<dbReference type="Gene3D" id="3.40.50.11780">
    <property type="match status" value="2"/>
</dbReference>
<dbReference type="PANTHER" id="PTHR35861:SF1">
    <property type="entry name" value="PHAGE TAIL SHEATH PROTEIN"/>
    <property type="match status" value="1"/>
</dbReference>
<dbReference type="RefSeq" id="WP_067361822.1">
    <property type="nucleotide sequence ID" value="NZ_BDQI01000001.1"/>
</dbReference>
<comment type="caution">
    <text evidence="4">The sequence shown here is derived from an EMBL/GenBank/DDBJ whole genome shotgun (WGS) entry which is preliminary data.</text>
</comment>
<dbReference type="Proteomes" id="UP000217446">
    <property type="component" value="Unassembled WGS sequence"/>
</dbReference>
<dbReference type="STRING" id="1963.AQJ27_04450"/>
<accession>A0A250V3S0</accession>
<comment type="similarity">
    <text evidence="1">Belongs to the myoviridae tail sheath protein family.</text>
</comment>
<dbReference type="Pfam" id="PF17482">
    <property type="entry name" value="Phage_sheath_1C"/>
    <property type="match status" value="1"/>
</dbReference>
<feature type="domain" description="Tail sheath protein subtilisin-like" evidence="2">
    <location>
        <begin position="357"/>
        <end position="491"/>
    </location>
</feature>
<name>A0A250V3S0_STROL</name>
<dbReference type="InterPro" id="IPR052042">
    <property type="entry name" value="Tail_sheath_structural"/>
</dbReference>
<gene>
    <name evidence="4" type="ORF">SO3561_00305</name>
</gene>
<sequence>MPEYLSPGVYVEEISTGPRPITGVATSTAGMVGLTARGPDSGKPKLVTSLLQFHRLFGGFLPEPDPAGVRAADANGIRWWLLPLAVKGFFDNGGQRLYVKRVVPADGAAAQASATLHDTATPPAPVLSAQAVQAGEGGNGLHAVLRLARSAGYPVVAPAAAPSGVPPATVTLARMGAIGDGDTVLLVPADRAKQPSLHTVVSHAPAGSDVTLTLDRPPQAAAVAGDALVLAGFRLEIIDAPPGVPRATRTIPPASQAASADLATLAQDVGADPDAPLTLTIGASPLPYLSTRLSRTDPGRPLATLDLVNGDSGGATLTAADYIGVDGGSGNRTGIQALEDIDEVAICAVPGVWEPTVLDGLKTHCEILGDRFAVFDGPPTTDLEVIRGFRAALSTDRAALYHPWLHVPDPTGTGSADAPPSGHMIGVYADTDVRRGVHKAPANTVVRGIVPGAGLAADVTKREQDTLNPFGINVLRAFPNLGQRVWGARTLADDTRWQYVSVRRLFLFIEESLDEGLQWVVFEPNSEQLWASVRQTIGAFLTGVWRGGALAGTTAEEAFYVVCDRTTMTPDDLAQGRLVCEVGVAPVFPAEFVVVRIQQATRESTTS</sequence>
<protein>
    <submittedName>
        <fullName evidence="4">Tail protein</fullName>
    </submittedName>
</protein>
<evidence type="ECO:0000256" key="1">
    <source>
        <dbReference type="ARBA" id="ARBA00008005"/>
    </source>
</evidence>
<dbReference type="PANTHER" id="PTHR35861">
    <property type="match status" value="1"/>
</dbReference>
<feature type="domain" description="Tail sheath protein C-terminal" evidence="3">
    <location>
        <begin position="493"/>
        <end position="599"/>
    </location>
</feature>
<evidence type="ECO:0000259" key="2">
    <source>
        <dbReference type="Pfam" id="PF04984"/>
    </source>
</evidence>
<evidence type="ECO:0000313" key="5">
    <source>
        <dbReference type="Proteomes" id="UP000217446"/>
    </source>
</evidence>
<evidence type="ECO:0000259" key="3">
    <source>
        <dbReference type="Pfam" id="PF17482"/>
    </source>
</evidence>
<evidence type="ECO:0000313" key="4">
    <source>
        <dbReference type="EMBL" id="GAX48823.1"/>
    </source>
</evidence>
<dbReference type="InterPro" id="IPR035089">
    <property type="entry name" value="Phage_sheath_subtilisin"/>
</dbReference>
<keyword evidence="5" id="KW-1185">Reference proteome</keyword>
<organism evidence="4 5">
    <name type="scientific">Streptomyces olivochromogenes</name>
    <dbReference type="NCBI Taxonomy" id="1963"/>
    <lineage>
        <taxon>Bacteria</taxon>
        <taxon>Bacillati</taxon>
        <taxon>Actinomycetota</taxon>
        <taxon>Actinomycetes</taxon>
        <taxon>Kitasatosporales</taxon>
        <taxon>Streptomycetaceae</taxon>
        <taxon>Streptomyces</taxon>
    </lineage>
</organism>
<dbReference type="AlphaFoldDB" id="A0A250V3S0"/>
<proteinExistence type="inferred from homology"/>
<reference evidence="5" key="1">
    <citation type="submission" date="2017-05" db="EMBL/GenBank/DDBJ databases">
        <title>Streptomyces olivochromogenes NBRC 3561 whole genome shotgun sequence.</title>
        <authorList>
            <person name="Dohra H."/>
            <person name="Kodani S."/>
        </authorList>
    </citation>
    <scope>NUCLEOTIDE SEQUENCE [LARGE SCALE GENOMIC DNA]</scope>
    <source>
        <strain evidence="5">NBRC 3561</strain>
    </source>
</reference>